<dbReference type="EMBL" id="JAKELO010000002">
    <property type="protein sequence ID" value="MDE4907406.1"/>
    <property type="molecule type" value="Genomic_DNA"/>
</dbReference>
<reference evidence="2" key="1">
    <citation type="submission" date="2022-01" db="EMBL/GenBank/DDBJ databases">
        <title>Draft genome of Methanogenium marinum DSM 15558.</title>
        <authorList>
            <person name="Chen S.-C."/>
            <person name="You Y.-T."/>
        </authorList>
    </citation>
    <scope>NUCLEOTIDE SEQUENCE</scope>
    <source>
        <strain evidence="2">DSM 15558</strain>
    </source>
</reference>
<dbReference type="SUPFAM" id="SSF117281">
    <property type="entry name" value="Kelch motif"/>
    <property type="match status" value="2"/>
</dbReference>
<dbReference type="AlphaFoldDB" id="A0A9Q4PWI8"/>
<name>A0A9Q4PWI8_9EURY</name>
<keyword evidence="3" id="KW-1185">Reference proteome</keyword>
<dbReference type="InterPro" id="IPR013783">
    <property type="entry name" value="Ig-like_fold"/>
</dbReference>
<evidence type="ECO:0000259" key="1">
    <source>
        <dbReference type="PROSITE" id="PS50093"/>
    </source>
</evidence>
<dbReference type="InterPro" id="IPR015943">
    <property type="entry name" value="WD40/YVTN_repeat-like_dom_sf"/>
</dbReference>
<dbReference type="CDD" id="cd00146">
    <property type="entry name" value="PKD"/>
    <property type="match status" value="2"/>
</dbReference>
<dbReference type="Gene3D" id="2.130.10.10">
    <property type="entry name" value="YVTN repeat-like/Quinoprotein amine dehydrogenase"/>
    <property type="match status" value="2"/>
</dbReference>
<dbReference type="Proteomes" id="UP001143747">
    <property type="component" value="Unassembled WGS sequence"/>
</dbReference>
<comment type="caution">
    <text evidence="2">The sequence shown here is derived from an EMBL/GenBank/DDBJ whole genome shotgun (WGS) entry which is preliminary data.</text>
</comment>
<dbReference type="InterPro" id="IPR015915">
    <property type="entry name" value="Kelch-typ_b-propeller"/>
</dbReference>
<evidence type="ECO:0000313" key="3">
    <source>
        <dbReference type="Proteomes" id="UP001143747"/>
    </source>
</evidence>
<sequence>MRSFHVTLAILAILVAAMCIAGCTTSTQQAVPQAAFSGTPISGTAPLTVDFTDESTGSPTGWVWFFGDESYSQPWTKETGDSQWSGRGGPGMVAMPDGSIILMGGINDLDYTKEASLKNDTWRSTDYGNTWTLQNAYSGWAARYGHNSVVTPDGSILLMGGLAGYENVTMFNDTWQSADYGETWTQVNTDAGWSERYFSASVAMPDGTIVLMGGRDDSGTLKNDVWQSVDNGKTWTLVNANPGWSERSAHTAVAMPDESIILMGGWDDTSALNDIWQSDDNGATWTLVNASSGWPARQAPVSVMMPDGSILLMGGIIDDDHYLNDMWRSTDSGTTWTLVNADPGWTARVHPSGVAMSDGSIVLMGGWNDDIIYSDTWRLQPAGSTDQNPTHTYTAAGTYPVTLQAFNADGYTRTNRNITIT</sequence>
<feature type="domain" description="PKD" evidence="1">
    <location>
        <begin position="32"/>
        <end position="72"/>
    </location>
</feature>
<dbReference type="CDD" id="cd15482">
    <property type="entry name" value="Sialidase_non-viral"/>
    <property type="match status" value="1"/>
</dbReference>
<dbReference type="InterPro" id="IPR000601">
    <property type="entry name" value="PKD_dom"/>
</dbReference>
<accession>A0A9Q4PWI8</accession>
<dbReference type="Pfam" id="PF24681">
    <property type="entry name" value="Kelch_KLHDC2_KLHL20_DRC7"/>
    <property type="match status" value="1"/>
</dbReference>
<dbReference type="RefSeq" id="WP_274924058.1">
    <property type="nucleotide sequence ID" value="NZ_JAKELO010000002.1"/>
</dbReference>
<dbReference type="Gene3D" id="2.60.40.10">
    <property type="entry name" value="Immunoglobulins"/>
    <property type="match status" value="2"/>
</dbReference>
<dbReference type="PANTHER" id="PTHR46175">
    <property type="entry name" value="BACTERIOOPSIN TRANSCRIPTIONAL ACTIVATOR"/>
    <property type="match status" value="1"/>
</dbReference>
<protein>
    <submittedName>
        <fullName evidence="2">PKD domain-containing protein</fullName>
    </submittedName>
</protein>
<organism evidence="2 3">
    <name type="scientific">Methanogenium marinum</name>
    <dbReference type="NCBI Taxonomy" id="348610"/>
    <lineage>
        <taxon>Archaea</taxon>
        <taxon>Methanobacteriati</taxon>
        <taxon>Methanobacteriota</taxon>
        <taxon>Stenosarchaea group</taxon>
        <taxon>Methanomicrobia</taxon>
        <taxon>Methanomicrobiales</taxon>
        <taxon>Methanomicrobiaceae</taxon>
        <taxon>Methanogenium</taxon>
    </lineage>
</organism>
<dbReference type="InterPro" id="IPR035986">
    <property type="entry name" value="PKD_dom_sf"/>
</dbReference>
<dbReference type="PANTHER" id="PTHR46175:SF4">
    <property type="entry name" value="BACTERIOOPSIN TRANSCRIPTIONAL ACTIVATOR"/>
    <property type="match status" value="1"/>
</dbReference>
<evidence type="ECO:0000313" key="2">
    <source>
        <dbReference type="EMBL" id="MDE4907406.1"/>
    </source>
</evidence>
<dbReference type="PROSITE" id="PS50093">
    <property type="entry name" value="PKD"/>
    <property type="match status" value="2"/>
</dbReference>
<feature type="domain" description="PKD" evidence="1">
    <location>
        <begin position="376"/>
        <end position="421"/>
    </location>
</feature>
<gene>
    <name evidence="2" type="ORF">L0665_02065</name>
</gene>
<proteinExistence type="predicted"/>
<dbReference type="SUPFAM" id="SSF49299">
    <property type="entry name" value="PKD domain"/>
    <property type="match status" value="2"/>
</dbReference>